<keyword evidence="4" id="KW-0645">Protease</keyword>
<gene>
    <name evidence="4" type="ORF">RS86_00330</name>
</gene>
<feature type="domain" description="CAAX prenyl protease 2/Lysostaphin resistance protein A-like" evidence="3">
    <location>
        <begin position="163"/>
        <end position="262"/>
    </location>
</feature>
<feature type="transmembrane region" description="Helical" evidence="2">
    <location>
        <begin position="21"/>
        <end position="41"/>
    </location>
</feature>
<keyword evidence="2" id="KW-0472">Membrane</keyword>
<sequence length="356" mass="37315">MMSAQETARADGDRSIGLGAIVAYVVLACGLAWLVALPLWLGDGLREPYALPLMTVMMYMPAVAVVLVLLVLRPIPKGQRLRFLGLWPLRPVKRVLWLIVIGLLVPPLLVLASTAVAALCGWLTVDLAGFSGFTELIAAKVPAGTPLPPTGVLIAAQAASIPVAAATVNAIAAFGEELGWRGFLVPALRRYGTWASLLISGVVWGLWHAPIILLGYNFGRTDVTGVLLMTGGCVVWGVLLGWLRLRSGSMWPAVFAHGALNASAGMYVWFFAAGTRADPALILPLGVAGWIVGAVLILVLIVTGQFRRQPALAADRPRTLPAPFPEPALENPQDPGSGAGSAAGPSAPPGSEPERS</sequence>
<dbReference type="InterPro" id="IPR042150">
    <property type="entry name" value="MmRce1-like"/>
</dbReference>
<dbReference type="GO" id="GO:0080120">
    <property type="term" value="P:CAAX-box protein maturation"/>
    <property type="evidence" value="ECO:0007669"/>
    <property type="project" value="UniProtKB-ARBA"/>
</dbReference>
<dbReference type="InterPro" id="IPR003675">
    <property type="entry name" value="Rce1/LyrA-like_dom"/>
</dbReference>
<proteinExistence type="predicted"/>
<feature type="transmembrane region" description="Helical" evidence="2">
    <location>
        <begin position="53"/>
        <end position="75"/>
    </location>
</feature>
<evidence type="ECO:0000313" key="5">
    <source>
        <dbReference type="Proteomes" id="UP000033740"/>
    </source>
</evidence>
<dbReference type="Pfam" id="PF02517">
    <property type="entry name" value="Rce1-like"/>
    <property type="match status" value="1"/>
</dbReference>
<feature type="transmembrane region" description="Helical" evidence="2">
    <location>
        <begin position="152"/>
        <end position="174"/>
    </location>
</feature>
<dbReference type="AlphaFoldDB" id="A0A0F0LY52"/>
<feature type="region of interest" description="Disordered" evidence="1">
    <location>
        <begin position="317"/>
        <end position="356"/>
    </location>
</feature>
<evidence type="ECO:0000259" key="3">
    <source>
        <dbReference type="Pfam" id="PF02517"/>
    </source>
</evidence>
<dbReference type="GO" id="GO:0006508">
    <property type="term" value="P:proteolysis"/>
    <property type="evidence" value="ECO:0007669"/>
    <property type="project" value="UniProtKB-KW"/>
</dbReference>
<dbReference type="GO" id="GO:0004175">
    <property type="term" value="F:endopeptidase activity"/>
    <property type="evidence" value="ECO:0007669"/>
    <property type="project" value="UniProtKB-ARBA"/>
</dbReference>
<dbReference type="PANTHER" id="PTHR35797">
    <property type="entry name" value="PROTEASE-RELATED"/>
    <property type="match status" value="1"/>
</dbReference>
<dbReference type="STRING" id="582680.RS86_00330"/>
<keyword evidence="2" id="KW-0812">Transmembrane</keyword>
<protein>
    <submittedName>
        <fullName evidence="4">CAAX amino terminal protease self-immunity</fullName>
    </submittedName>
</protein>
<feature type="compositionally biased region" description="Pro residues" evidence="1">
    <location>
        <begin position="346"/>
        <end position="356"/>
    </location>
</feature>
<name>A0A0F0LY52_9MICO</name>
<organism evidence="4 5">
    <name type="scientific">Microbacterium azadirachtae</name>
    <dbReference type="NCBI Taxonomy" id="582680"/>
    <lineage>
        <taxon>Bacteria</taxon>
        <taxon>Bacillati</taxon>
        <taxon>Actinomycetota</taxon>
        <taxon>Actinomycetes</taxon>
        <taxon>Micrococcales</taxon>
        <taxon>Microbacteriaceae</taxon>
        <taxon>Microbacterium</taxon>
    </lineage>
</organism>
<keyword evidence="2" id="KW-1133">Transmembrane helix</keyword>
<dbReference type="EMBL" id="JYIX01000020">
    <property type="protein sequence ID" value="KJL36311.1"/>
    <property type="molecule type" value="Genomic_DNA"/>
</dbReference>
<keyword evidence="5" id="KW-1185">Reference proteome</keyword>
<feature type="transmembrane region" description="Helical" evidence="2">
    <location>
        <begin position="282"/>
        <end position="302"/>
    </location>
</feature>
<dbReference type="PATRIC" id="fig|582680.6.peg.340"/>
<dbReference type="PANTHER" id="PTHR35797:SF1">
    <property type="entry name" value="PROTEASE"/>
    <property type="match status" value="1"/>
</dbReference>
<evidence type="ECO:0000313" key="4">
    <source>
        <dbReference type="EMBL" id="KJL36311.1"/>
    </source>
</evidence>
<feature type="transmembrane region" description="Helical" evidence="2">
    <location>
        <begin position="194"/>
        <end position="218"/>
    </location>
</feature>
<feature type="transmembrane region" description="Helical" evidence="2">
    <location>
        <begin position="224"/>
        <end position="243"/>
    </location>
</feature>
<reference evidence="4 5" key="1">
    <citation type="submission" date="2015-02" db="EMBL/GenBank/DDBJ databases">
        <title>Draft genome sequences of ten Microbacterium spp. with emphasis on heavy metal contaminated environments.</title>
        <authorList>
            <person name="Corretto E."/>
        </authorList>
    </citation>
    <scope>NUCLEOTIDE SEQUENCE [LARGE SCALE GENOMIC DNA]</scope>
    <source>
        <strain evidence="4 5">ARN176</strain>
    </source>
</reference>
<evidence type="ECO:0000256" key="2">
    <source>
        <dbReference type="SAM" id="Phobius"/>
    </source>
</evidence>
<keyword evidence="4" id="KW-0378">Hydrolase</keyword>
<feature type="transmembrane region" description="Helical" evidence="2">
    <location>
        <begin position="95"/>
        <end position="125"/>
    </location>
</feature>
<dbReference type="Proteomes" id="UP000033740">
    <property type="component" value="Unassembled WGS sequence"/>
</dbReference>
<comment type="caution">
    <text evidence="4">The sequence shown here is derived from an EMBL/GenBank/DDBJ whole genome shotgun (WGS) entry which is preliminary data.</text>
</comment>
<accession>A0A0F0LY52</accession>
<evidence type="ECO:0000256" key="1">
    <source>
        <dbReference type="SAM" id="MobiDB-lite"/>
    </source>
</evidence>
<feature type="transmembrane region" description="Helical" evidence="2">
    <location>
        <begin position="250"/>
        <end position="270"/>
    </location>
</feature>